<dbReference type="InterPro" id="IPR001782">
    <property type="entry name" value="Flag_FlgI"/>
</dbReference>
<evidence type="ECO:0000313" key="10">
    <source>
        <dbReference type="Proteomes" id="UP001596456"/>
    </source>
</evidence>
<evidence type="ECO:0000256" key="5">
    <source>
        <dbReference type="ARBA" id="ARBA00022764"/>
    </source>
</evidence>
<dbReference type="HAMAP" id="MF_00416">
    <property type="entry name" value="FlgI"/>
    <property type="match status" value="1"/>
</dbReference>
<dbReference type="Proteomes" id="UP001596456">
    <property type="component" value="Unassembled WGS sequence"/>
</dbReference>
<evidence type="ECO:0000256" key="1">
    <source>
        <dbReference type="ARBA" id="ARBA00002591"/>
    </source>
</evidence>
<protein>
    <recommendedName>
        <fullName evidence="3 8">Flagellar P-ring protein</fullName>
    </recommendedName>
    <alternativeName>
        <fullName evidence="7 8">Basal body P-ring protein</fullName>
    </alternativeName>
</protein>
<evidence type="ECO:0000256" key="7">
    <source>
        <dbReference type="ARBA" id="ARBA00032344"/>
    </source>
</evidence>
<dbReference type="Pfam" id="PF02119">
    <property type="entry name" value="FlgI"/>
    <property type="match status" value="1"/>
</dbReference>
<keyword evidence="5" id="KW-0574">Periplasm</keyword>
<dbReference type="PANTHER" id="PTHR30381:SF0">
    <property type="entry name" value="FLAGELLAR P-RING PROTEIN"/>
    <property type="match status" value="1"/>
</dbReference>
<evidence type="ECO:0000256" key="8">
    <source>
        <dbReference type="HAMAP-Rule" id="MF_00416"/>
    </source>
</evidence>
<evidence type="ECO:0000313" key="9">
    <source>
        <dbReference type="EMBL" id="MFC7335258.1"/>
    </source>
</evidence>
<comment type="subunit">
    <text evidence="8">The basal body constitutes a major portion of the flagellar organelle and consists of four rings (L,P,S, and M) mounted on a central rod.</text>
</comment>
<evidence type="ECO:0000256" key="6">
    <source>
        <dbReference type="ARBA" id="ARBA00023143"/>
    </source>
</evidence>
<accession>A0ABW2L0T7</accession>
<gene>
    <name evidence="8" type="primary">flgI</name>
    <name evidence="9" type="ORF">ACFQPS_18975</name>
</gene>
<dbReference type="EMBL" id="JBHTCM010000028">
    <property type="protein sequence ID" value="MFC7335258.1"/>
    <property type="molecule type" value="Genomic_DNA"/>
</dbReference>
<proteinExistence type="inferred from homology"/>
<keyword evidence="10" id="KW-1185">Reference proteome</keyword>
<keyword evidence="4" id="KW-0732">Signal</keyword>
<keyword evidence="9" id="KW-0282">Flagellum</keyword>
<keyword evidence="6 8" id="KW-0975">Bacterial flagellum</keyword>
<dbReference type="NCBIfam" id="NF003676">
    <property type="entry name" value="PRK05303.1"/>
    <property type="match status" value="1"/>
</dbReference>
<dbReference type="RefSeq" id="WP_377360791.1">
    <property type="nucleotide sequence ID" value="NZ_JBHTCM010000028.1"/>
</dbReference>
<sequence>MDARRSGQRALAVVLALLLSVLPSAGPVFAQMRIKDLVEVEGVRSNQLIGYGLVVGLDGTGDRLQNSPFTQQSLEGMLERMGVNITGLNVKTRNVAAVMVTAELPPFARQGSRLDVSISTMGDATSLLGGSLLATPLIGADGSVYAVAQGSVAVGGFSARGEAASVTKGVPTSGRIPNGGIVEREVEFALNDLARVRLTLRNPDFSTATRIAQAVNRQLGAYSARATDPTTVELTVPGAYSGNVADLISRVETLPVTPDQPARVVIDEQSGTIVMGDSVRISTVAIAQGNLTVRVTETPQVSQPGPFAQQGQTVVVPRTDIQVDDGSGNRLNIVQGSVSLRELVDGLNRLGAGPRDIISILQAIKAAGALHADLEVL</sequence>
<organism evidence="9 10">
    <name type="scientific">Rhodocista pekingensis</name>
    <dbReference type="NCBI Taxonomy" id="201185"/>
    <lineage>
        <taxon>Bacteria</taxon>
        <taxon>Pseudomonadati</taxon>
        <taxon>Pseudomonadota</taxon>
        <taxon>Alphaproteobacteria</taxon>
        <taxon>Rhodospirillales</taxon>
        <taxon>Azospirillaceae</taxon>
        <taxon>Rhodocista</taxon>
    </lineage>
</organism>
<evidence type="ECO:0000256" key="3">
    <source>
        <dbReference type="ARBA" id="ARBA00019515"/>
    </source>
</evidence>
<comment type="function">
    <text evidence="1 8">Assembles around the rod to form the L-ring and probably protects the motor/basal body from shearing forces during rotation.</text>
</comment>
<evidence type="ECO:0000256" key="2">
    <source>
        <dbReference type="ARBA" id="ARBA00004117"/>
    </source>
</evidence>
<evidence type="ECO:0000256" key="4">
    <source>
        <dbReference type="ARBA" id="ARBA00022729"/>
    </source>
</evidence>
<comment type="similarity">
    <text evidence="8">Belongs to the FlgI family.</text>
</comment>
<dbReference type="PRINTS" id="PR01010">
    <property type="entry name" value="FLGPRINGFLGI"/>
</dbReference>
<dbReference type="PANTHER" id="PTHR30381">
    <property type="entry name" value="FLAGELLAR P-RING PERIPLASMIC PROTEIN FLGI"/>
    <property type="match status" value="1"/>
</dbReference>
<keyword evidence="9" id="KW-0969">Cilium</keyword>
<name>A0ABW2L0T7_9PROT</name>
<comment type="subcellular location">
    <subcellularLocation>
        <location evidence="2 8">Bacterial flagellum basal body</location>
    </subcellularLocation>
</comment>
<reference evidence="10" key="1">
    <citation type="journal article" date="2019" name="Int. J. Syst. Evol. Microbiol.">
        <title>The Global Catalogue of Microorganisms (GCM) 10K type strain sequencing project: providing services to taxonomists for standard genome sequencing and annotation.</title>
        <authorList>
            <consortium name="The Broad Institute Genomics Platform"/>
            <consortium name="The Broad Institute Genome Sequencing Center for Infectious Disease"/>
            <person name="Wu L."/>
            <person name="Ma J."/>
        </authorList>
    </citation>
    <scope>NUCLEOTIDE SEQUENCE [LARGE SCALE GENOMIC DNA]</scope>
    <source>
        <strain evidence="10">CGMCC 1.16275</strain>
    </source>
</reference>
<keyword evidence="9" id="KW-0966">Cell projection</keyword>
<comment type="caution">
    <text evidence="9">The sequence shown here is derived from an EMBL/GenBank/DDBJ whole genome shotgun (WGS) entry which is preliminary data.</text>
</comment>